<accession>C6ZJQ3</accession>
<keyword evidence="3" id="KW-0964">Secreted</keyword>
<dbReference type="Pfam" id="PF07365">
    <property type="entry name" value="Toxin_8"/>
    <property type="match status" value="1"/>
</dbReference>
<comment type="similarity">
    <text evidence="2">Belongs to the conotoxin A superfamily.</text>
</comment>
<evidence type="ECO:0000256" key="4">
    <source>
        <dbReference type="ARBA" id="ARBA00022656"/>
    </source>
</evidence>
<protein>
    <submittedName>
        <fullName evidence="6">Conotoxin Pu14.2</fullName>
    </submittedName>
</protein>
<evidence type="ECO:0000313" key="6">
    <source>
        <dbReference type="EMBL" id="ACL13207.1"/>
    </source>
</evidence>
<keyword evidence="5" id="KW-0732">Signal</keyword>
<organism evidence="6">
    <name type="scientific">Conus pulicarius</name>
    <name type="common">Flea-bitten cone</name>
    <dbReference type="NCBI Taxonomy" id="93154"/>
    <lineage>
        <taxon>Eukaryota</taxon>
        <taxon>Metazoa</taxon>
        <taxon>Spiralia</taxon>
        <taxon>Lophotrochozoa</taxon>
        <taxon>Mollusca</taxon>
        <taxon>Gastropoda</taxon>
        <taxon>Caenogastropoda</taxon>
        <taxon>Neogastropoda</taxon>
        <taxon>Conoidea</taxon>
        <taxon>Conidae</taxon>
        <taxon>Conus</taxon>
    </lineage>
</organism>
<dbReference type="GO" id="GO:0005576">
    <property type="term" value="C:extracellular region"/>
    <property type="evidence" value="ECO:0007669"/>
    <property type="project" value="UniProtKB-SubCell"/>
</dbReference>
<dbReference type="GO" id="GO:0030550">
    <property type="term" value="F:acetylcholine receptor inhibitor activity"/>
    <property type="evidence" value="ECO:0007669"/>
    <property type="project" value="InterPro"/>
</dbReference>
<sequence>MGMRMMFTVFLLVVLATTVDSFNSDRASDGRDAEVVSTESDVIVTCEPCMNPACGPNYGKCR</sequence>
<dbReference type="EMBL" id="EU912018">
    <property type="protein sequence ID" value="ACL13207.1"/>
    <property type="molecule type" value="mRNA"/>
</dbReference>
<dbReference type="ConoServer" id="3760">
    <property type="toxin name" value="Pu14.2 precursor"/>
</dbReference>
<name>C6ZJQ3_CONPL</name>
<evidence type="ECO:0000256" key="1">
    <source>
        <dbReference type="ARBA" id="ARBA00004613"/>
    </source>
</evidence>
<dbReference type="InterPro" id="IPR009958">
    <property type="entry name" value="Conotoxin_a-typ"/>
</dbReference>
<keyword evidence="4" id="KW-0800">Toxin</keyword>
<evidence type="ECO:0000256" key="2">
    <source>
        <dbReference type="ARBA" id="ARBA00006077"/>
    </source>
</evidence>
<evidence type="ECO:0000256" key="5">
    <source>
        <dbReference type="SAM" id="SignalP"/>
    </source>
</evidence>
<dbReference type="GO" id="GO:0090729">
    <property type="term" value="F:toxin activity"/>
    <property type="evidence" value="ECO:0007669"/>
    <property type="project" value="UniProtKB-KW"/>
</dbReference>
<proteinExistence type="evidence at transcript level"/>
<comment type="subcellular location">
    <subcellularLocation>
        <location evidence="1">Secreted</location>
    </subcellularLocation>
</comment>
<dbReference type="AlphaFoldDB" id="C6ZJQ3"/>
<feature type="chain" id="PRO_5002974723" evidence="5">
    <location>
        <begin position="22"/>
        <end position="62"/>
    </location>
</feature>
<reference evidence="6" key="1">
    <citation type="submission" date="2008-07" db="EMBL/GenBank/DDBJ databases">
        <title>Identification and characterization of a new four-Cys conotoxin (framework 14) from the vermivorous Conus pulicarius, pu14a, a novel antagonist of nicotinic acetylcholine receptors.</title>
        <authorList>
            <person name="Peng C."/>
            <person name="Wu X."/>
            <person name="Wang Y."/>
            <person name="Shao X."/>
            <person name="Chi C."/>
            <person name="Wang C."/>
        </authorList>
    </citation>
    <scope>NUCLEOTIDE SEQUENCE</scope>
</reference>
<evidence type="ECO:0000256" key="3">
    <source>
        <dbReference type="ARBA" id="ARBA00022525"/>
    </source>
</evidence>
<feature type="signal peptide" evidence="5">
    <location>
        <begin position="1"/>
        <end position="21"/>
    </location>
</feature>